<evidence type="ECO:0000313" key="2">
    <source>
        <dbReference type="Proteomes" id="UP000662873"/>
    </source>
</evidence>
<dbReference type="Proteomes" id="UP000662873">
    <property type="component" value="Chromosome"/>
</dbReference>
<sequence length="163" mass="17405">MGLLELARVTTPMGLVVDRIVIDGRELSVESEPFAVASRGPLEAEVVLAPEDVSAFVGAKAPPQVKKIELEFLEGAIRAIVTVKVIFDISASATLGLRIAENRLEVYGIDDSQVPAPARPMLHNQLASMNPLFDPSSLPLEVRLTSVAISAEGVRLRGRASLP</sequence>
<dbReference type="AlphaFoldDB" id="A0A809S642"/>
<reference evidence="1" key="1">
    <citation type="journal article" name="DNA Res.">
        <title>The physiological potential of anammox bacteria as revealed by their core genome structure.</title>
        <authorList>
            <person name="Okubo T."/>
            <person name="Toyoda A."/>
            <person name="Fukuhara K."/>
            <person name="Uchiyama I."/>
            <person name="Harigaya Y."/>
            <person name="Kuroiwa M."/>
            <person name="Suzuki T."/>
            <person name="Murakami Y."/>
            <person name="Suwa Y."/>
            <person name="Takami H."/>
        </authorList>
    </citation>
    <scope>NUCLEOTIDE SEQUENCE</scope>
    <source>
        <strain evidence="1">317325-2</strain>
    </source>
</reference>
<dbReference type="KEGG" id="npy:NPRO_22420"/>
<gene>
    <name evidence="1" type="ORF">NPRO_22420</name>
</gene>
<proteinExistence type="predicted"/>
<evidence type="ECO:0000313" key="1">
    <source>
        <dbReference type="EMBL" id="BBO24647.1"/>
    </source>
</evidence>
<organism evidence="1 2">
    <name type="scientific">Candidatus Nitrosymbiomonas proteolyticus</name>
    <dbReference type="NCBI Taxonomy" id="2608984"/>
    <lineage>
        <taxon>Bacteria</taxon>
        <taxon>Bacillati</taxon>
        <taxon>Armatimonadota</taxon>
        <taxon>Armatimonadota incertae sedis</taxon>
        <taxon>Candidatus Nitrosymbiomonas</taxon>
    </lineage>
</organism>
<evidence type="ECO:0008006" key="3">
    <source>
        <dbReference type="Google" id="ProtNLM"/>
    </source>
</evidence>
<dbReference type="InterPro" id="IPR021373">
    <property type="entry name" value="DUF2993"/>
</dbReference>
<dbReference type="EMBL" id="AP021858">
    <property type="protein sequence ID" value="BBO24647.1"/>
    <property type="molecule type" value="Genomic_DNA"/>
</dbReference>
<protein>
    <recommendedName>
        <fullName evidence="3">DUF2993 domain-containing protein</fullName>
    </recommendedName>
</protein>
<name>A0A809S642_9BACT</name>
<dbReference type="Pfam" id="PF11209">
    <property type="entry name" value="LmeA"/>
    <property type="match status" value="1"/>
</dbReference>
<accession>A0A809S642</accession>